<gene>
    <name evidence="2" type="ORF">BCB44BAC_02481</name>
</gene>
<evidence type="ECO:0000313" key="3">
    <source>
        <dbReference type="Proteomes" id="UP000242164"/>
    </source>
</evidence>
<organism evidence="2 3">
    <name type="scientific">Bacillus cytotoxicus</name>
    <dbReference type="NCBI Taxonomy" id="580165"/>
    <lineage>
        <taxon>Bacteria</taxon>
        <taxon>Bacillati</taxon>
        <taxon>Bacillota</taxon>
        <taxon>Bacilli</taxon>
        <taxon>Bacillales</taxon>
        <taxon>Bacillaceae</taxon>
        <taxon>Bacillus</taxon>
        <taxon>Bacillus cereus group</taxon>
    </lineage>
</organism>
<protein>
    <submittedName>
        <fullName evidence="2">Uncharacterized protein</fullName>
    </submittedName>
</protein>
<evidence type="ECO:0000256" key="1">
    <source>
        <dbReference type="SAM" id="SignalP"/>
    </source>
</evidence>
<proteinExistence type="predicted"/>
<dbReference type="AlphaFoldDB" id="A0AAX2CI99"/>
<reference evidence="2 3" key="1">
    <citation type="submission" date="2016-08" db="EMBL/GenBank/DDBJ databases">
        <authorList>
            <person name="Loux V."/>
            <person name="Rue O."/>
        </authorList>
    </citation>
    <scope>NUCLEOTIDE SEQUENCE [LARGE SCALE GENOMIC DNA]</scope>
    <source>
        <strain evidence="2 3">AFSSA_08CEB44bac</strain>
    </source>
</reference>
<comment type="caution">
    <text evidence="2">The sequence shown here is derived from an EMBL/GenBank/DDBJ whole genome shotgun (WGS) entry which is preliminary data.</text>
</comment>
<keyword evidence="1" id="KW-0732">Signal</keyword>
<feature type="chain" id="PRO_5043320621" evidence="1">
    <location>
        <begin position="25"/>
        <end position="150"/>
    </location>
</feature>
<name>A0AAX2CI99_9BACI</name>
<feature type="signal peptide" evidence="1">
    <location>
        <begin position="1"/>
        <end position="24"/>
    </location>
</feature>
<dbReference type="Proteomes" id="UP000242164">
    <property type="component" value="Unassembled WGS sequence"/>
</dbReference>
<accession>A0AAX2CI99</accession>
<evidence type="ECO:0000313" key="2">
    <source>
        <dbReference type="EMBL" id="SCL95040.1"/>
    </source>
</evidence>
<sequence>MLNYRKVLSSLVAAGILFSGFTSAEASSEGVNNLSNQDKELLEKAWKVSEETAFKQEKEVLSQMKKDGYSIKNSPMLNQEVERLKEENPEKHEYLSNLTKSNKINNKGLKQQSSIANTSPYYGDALGSAGDILFKYLGISAWSYSYCRLG</sequence>
<dbReference type="EMBL" id="FMIK01000030">
    <property type="protein sequence ID" value="SCL95040.1"/>
    <property type="molecule type" value="Genomic_DNA"/>
</dbReference>